<sequence length="123" mass="13844">MANDPQEQPSHTESTVAMAGTKSFHPKKPPLADLVSLFQTKDLQNEIKQILQHHKTSHSDQIFVPHMNSQIFGSIFHFSSTPFTQIPLPTTETTSPPFPSETELEQQGWAFWDLAGLGEIRMD</sequence>
<name>A0AAV5LA53_9ROSI</name>
<organism evidence="2 3">
    <name type="scientific">Rubroshorea leprosula</name>
    <dbReference type="NCBI Taxonomy" id="152421"/>
    <lineage>
        <taxon>Eukaryota</taxon>
        <taxon>Viridiplantae</taxon>
        <taxon>Streptophyta</taxon>
        <taxon>Embryophyta</taxon>
        <taxon>Tracheophyta</taxon>
        <taxon>Spermatophyta</taxon>
        <taxon>Magnoliopsida</taxon>
        <taxon>eudicotyledons</taxon>
        <taxon>Gunneridae</taxon>
        <taxon>Pentapetalae</taxon>
        <taxon>rosids</taxon>
        <taxon>malvids</taxon>
        <taxon>Malvales</taxon>
        <taxon>Dipterocarpaceae</taxon>
        <taxon>Rubroshorea</taxon>
    </lineage>
</organism>
<feature type="region of interest" description="Disordered" evidence="1">
    <location>
        <begin position="1"/>
        <end position="27"/>
    </location>
</feature>
<gene>
    <name evidence="2" type="ORF">SLEP1_g42336</name>
</gene>
<evidence type="ECO:0000313" key="3">
    <source>
        <dbReference type="Proteomes" id="UP001054252"/>
    </source>
</evidence>
<dbReference type="EMBL" id="BPVZ01000103">
    <property type="protein sequence ID" value="GKV33892.1"/>
    <property type="molecule type" value="Genomic_DNA"/>
</dbReference>
<evidence type="ECO:0000313" key="2">
    <source>
        <dbReference type="EMBL" id="GKV33892.1"/>
    </source>
</evidence>
<feature type="compositionally biased region" description="Polar residues" evidence="1">
    <location>
        <begin position="1"/>
        <end position="15"/>
    </location>
</feature>
<dbReference type="Proteomes" id="UP001054252">
    <property type="component" value="Unassembled WGS sequence"/>
</dbReference>
<dbReference type="AlphaFoldDB" id="A0AAV5LA53"/>
<keyword evidence="3" id="KW-1185">Reference proteome</keyword>
<accession>A0AAV5LA53</accession>
<evidence type="ECO:0000256" key="1">
    <source>
        <dbReference type="SAM" id="MobiDB-lite"/>
    </source>
</evidence>
<protein>
    <submittedName>
        <fullName evidence="2">Uncharacterized protein</fullName>
    </submittedName>
</protein>
<reference evidence="2 3" key="1">
    <citation type="journal article" date="2021" name="Commun. Biol.">
        <title>The genome of Shorea leprosula (Dipterocarpaceae) highlights the ecological relevance of drought in aseasonal tropical rainforests.</title>
        <authorList>
            <person name="Ng K.K.S."/>
            <person name="Kobayashi M.J."/>
            <person name="Fawcett J.A."/>
            <person name="Hatakeyama M."/>
            <person name="Paape T."/>
            <person name="Ng C.H."/>
            <person name="Ang C.C."/>
            <person name="Tnah L.H."/>
            <person name="Lee C.T."/>
            <person name="Nishiyama T."/>
            <person name="Sese J."/>
            <person name="O'Brien M.J."/>
            <person name="Copetti D."/>
            <person name="Mohd Noor M.I."/>
            <person name="Ong R.C."/>
            <person name="Putra M."/>
            <person name="Sireger I.Z."/>
            <person name="Indrioko S."/>
            <person name="Kosugi Y."/>
            <person name="Izuno A."/>
            <person name="Isagi Y."/>
            <person name="Lee S.L."/>
            <person name="Shimizu K.K."/>
        </authorList>
    </citation>
    <scope>NUCLEOTIDE SEQUENCE [LARGE SCALE GENOMIC DNA]</scope>
    <source>
        <strain evidence="2">214</strain>
    </source>
</reference>
<proteinExistence type="predicted"/>
<comment type="caution">
    <text evidence="2">The sequence shown here is derived from an EMBL/GenBank/DDBJ whole genome shotgun (WGS) entry which is preliminary data.</text>
</comment>